<protein>
    <submittedName>
        <fullName evidence="1">Uncharacterized protein</fullName>
    </submittedName>
</protein>
<dbReference type="AlphaFoldDB" id="A0A7R8ZTU1"/>
<gene>
    <name evidence="1" type="ORF">CTOB1V02_LOCUS9347</name>
</gene>
<accession>A0A7R8ZTU1</accession>
<dbReference type="OrthoDB" id="10508848at2759"/>
<sequence length="161" mass="17719">MFLLLIGAGFGIYTIYLVIVESESSEDASFTASLCGLFWLILAISNHLYIFYVDSKPLYIFYVEPQWRPPETLAWSPSRQEEGDGGEVQRQTVVSPSMFIMKDDSESVGTYSGASSKGSSVRRLRHPMVGITIHTQSSSDSVLLGPHSIDTSVNTLSTVTN</sequence>
<proteinExistence type="predicted"/>
<name>A0A7R8ZTU1_9CRUS</name>
<reference evidence="1" key="1">
    <citation type="submission" date="2020-11" db="EMBL/GenBank/DDBJ databases">
        <authorList>
            <person name="Tran Van P."/>
        </authorList>
    </citation>
    <scope>NUCLEOTIDE SEQUENCE</scope>
</reference>
<dbReference type="EMBL" id="OB663580">
    <property type="protein sequence ID" value="CAD7231500.1"/>
    <property type="molecule type" value="Genomic_DNA"/>
</dbReference>
<evidence type="ECO:0000313" key="1">
    <source>
        <dbReference type="EMBL" id="CAD7231500.1"/>
    </source>
</evidence>
<organism evidence="1">
    <name type="scientific">Cyprideis torosa</name>
    <dbReference type="NCBI Taxonomy" id="163714"/>
    <lineage>
        <taxon>Eukaryota</taxon>
        <taxon>Metazoa</taxon>
        <taxon>Ecdysozoa</taxon>
        <taxon>Arthropoda</taxon>
        <taxon>Crustacea</taxon>
        <taxon>Oligostraca</taxon>
        <taxon>Ostracoda</taxon>
        <taxon>Podocopa</taxon>
        <taxon>Podocopida</taxon>
        <taxon>Cytherocopina</taxon>
        <taxon>Cytheroidea</taxon>
        <taxon>Cytherideidae</taxon>
        <taxon>Cyprideis</taxon>
    </lineage>
</organism>